<reference evidence="3 4" key="1">
    <citation type="submission" date="2019-11" db="EMBL/GenBank/DDBJ databases">
        <title>Whole genome sequence of Oryza granulata.</title>
        <authorList>
            <person name="Li W."/>
        </authorList>
    </citation>
    <scope>NUCLEOTIDE SEQUENCE [LARGE SCALE GENOMIC DNA]</scope>
    <source>
        <strain evidence="4">cv. Menghai</strain>
        <tissue evidence="3">Leaf</tissue>
    </source>
</reference>
<dbReference type="Proteomes" id="UP000479710">
    <property type="component" value="Unassembled WGS sequence"/>
</dbReference>
<protein>
    <recommendedName>
        <fullName evidence="5">Secreted protein</fullName>
    </recommendedName>
</protein>
<feature type="region of interest" description="Disordered" evidence="1">
    <location>
        <begin position="51"/>
        <end position="71"/>
    </location>
</feature>
<accession>A0A6G1DKT1</accession>
<keyword evidence="2" id="KW-0732">Signal</keyword>
<organism evidence="3 4">
    <name type="scientific">Oryza meyeriana var. granulata</name>
    <dbReference type="NCBI Taxonomy" id="110450"/>
    <lineage>
        <taxon>Eukaryota</taxon>
        <taxon>Viridiplantae</taxon>
        <taxon>Streptophyta</taxon>
        <taxon>Embryophyta</taxon>
        <taxon>Tracheophyta</taxon>
        <taxon>Spermatophyta</taxon>
        <taxon>Magnoliopsida</taxon>
        <taxon>Liliopsida</taxon>
        <taxon>Poales</taxon>
        <taxon>Poaceae</taxon>
        <taxon>BOP clade</taxon>
        <taxon>Oryzoideae</taxon>
        <taxon>Oryzeae</taxon>
        <taxon>Oryzinae</taxon>
        <taxon>Oryza</taxon>
        <taxon>Oryza meyeriana</taxon>
    </lineage>
</organism>
<evidence type="ECO:0008006" key="5">
    <source>
        <dbReference type="Google" id="ProtNLM"/>
    </source>
</evidence>
<comment type="caution">
    <text evidence="3">The sequence shown here is derived from an EMBL/GenBank/DDBJ whole genome shotgun (WGS) entry which is preliminary data.</text>
</comment>
<keyword evidence="4" id="KW-1185">Reference proteome</keyword>
<dbReference type="EMBL" id="SPHZ02000006">
    <property type="protein sequence ID" value="KAF0912822.1"/>
    <property type="molecule type" value="Genomic_DNA"/>
</dbReference>
<dbReference type="AlphaFoldDB" id="A0A6G1DKT1"/>
<proteinExistence type="predicted"/>
<feature type="chain" id="PRO_5026155444" description="Secreted protein" evidence="2">
    <location>
        <begin position="27"/>
        <end position="170"/>
    </location>
</feature>
<evidence type="ECO:0000313" key="4">
    <source>
        <dbReference type="Proteomes" id="UP000479710"/>
    </source>
</evidence>
<feature type="signal peptide" evidence="2">
    <location>
        <begin position="1"/>
        <end position="26"/>
    </location>
</feature>
<name>A0A6G1DKT1_9ORYZ</name>
<evidence type="ECO:0000256" key="1">
    <source>
        <dbReference type="SAM" id="MobiDB-lite"/>
    </source>
</evidence>
<evidence type="ECO:0000256" key="2">
    <source>
        <dbReference type="SAM" id="SignalP"/>
    </source>
</evidence>
<sequence length="170" mass="18348">MALLIGTGGWVRICGLVLSLVSSVCSLLETGTGARDSEWTALPIDQEHVPDSYSLEETRKKEQSEHEDDRRVALSPWPRTWAVGQAAAVRVVTCNYPCRIEFGGGGGQRGPVGSEWHPLRNGTALAALLAFARTRVASDQIASGSDTCRCGMRSEGSTVLQWMNGWQGES</sequence>
<gene>
    <name evidence="3" type="ORF">E2562_019412</name>
</gene>
<evidence type="ECO:0000313" key="3">
    <source>
        <dbReference type="EMBL" id="KAF0912822.1"/>
    </source>
</evidence>